<dbReference type="OrthoDB" id="185373at2759"/>
<dbReference type="Proteomes" id="UP000023152">
    <property type="component" value="Unassembled WGS sequence"/>
</dbReference>
<sequence>MRKENNHTLLHHVYELMISNKMNATNMYNLFIRYNAIYCKQKIKVTMIYYLMTLKSITLVREMHQYGVNLNCDIFNNLIRHCYEDDNDFLDYITEQLHVMMDNYNISPKDIYLLLLEHNHVKVAERIIDELSDKKSLILKLVLIYLQIFEAHDGSSELIQQKLYPLCEAIPQRHHSPSASFVYDDIRKCMSCGIQLNEQTIRQWLITDHPFTAENSTINNFIHYFNHSLHRITFKVFDAFANAQIKIFSMHKNFLLYCFSINMIDINFCLHFYKSPSNLNHFFYKISNFYCLFPIVRFLRIEEPNIVMREKIS</sequence>
<keyword evidence="2" id="KW-1185">Reference proteome</keyword>
<proteinExistence type="predicted"/>
<reference evidence="1 2" key="1">
    <citation type="journal article" date="2013" name="Curr. Biol.">
        <title>The Genome of the Foraminiferan Reticulomyxa filosa.</title>
        <authorList>
            <person name="Glockner G."/>
            <person name="Hulsmann N."/>
            <person name="Schleicher M."/>
            <person name="Noegel A.A."/>
            <person name="Eichinger L."/>
            <person name="Gallinger C."/>
            <person name="Pawlowski J."/>
            <person name="Sierra R."/>
            <person name="Euteneuer U."/>
            <person name="Pillet L."/>
            <person name="Moustafa A."/>
            <person name="Platzer M."/>
            <person name="Groth M."/>
            <person name="Szafranski K."/>
            <person name="Schliwa M."/>
        </authorList>
    </citation>
    <scope>NUCLEOTIDE SEQUENCE [LARGE SCALE GENOMIC DNA]</scope>
</reference>
<gene>
    <name evidence="1" type="ORF">RFI_27435</name>
</gene>
<accession>X6M901</accession>
<protein>
    <submittedName>
        <fullName evidence="1">Uncharacterized protein</fullName>
    </submittedName>
</protein>
<comment type="caution">
    <text evidence="1">The sequence shown here is derived from an EMBL/GenBank/DDBJ whole genome shotgun (WGS) entry which is preliminary data.</text>
</comment>
<evidence type="ECO:0000313" key="1">
    <source>
        <dbReference type="EMBL" id="ETO09942.1"/>
    </source>
</evidence>
<dbReference type="AlphaFoldDB" id="X6M901"/>
<evidence type="ECO:0000313" key="2">
    <source>
        <dbReference type="Proteomes" id="UP000023152"/>
    </source>
</evidence>
<dbReference type="EMBL" id="ASPP01023799">
    <property type="protein sequence ID" value="ETO09942.1"/>
    <property type="molecule type" value="Genomic_DNA"/>
</dbReference>
<name>X6M901_RETFI</name>
<organism evidence="1 2">
    <name type="scientific">Reticulomyxa filosa</name>
    <dbReference type="NCBI Taxonomy" id="46433"/>
    <lineage>
        <taxon>Eukaryota</taxon>
        <taxon>Sar</taxon>
        <taxon>Rhizaria</taxon>
        <taxon>Retaria</taxon>
        <taxon>Foraminifera</taxon>
        <taxon>Monothalamids</taxon>
        <taxon>Reticulomyxidae</taxon>
        <taxon>Reticulomyxa</taxon>
    </lineage>
</organism>